<dbReference type="STRING" id="6526.A0A2C9KSA3"/>
<name>A0A2C9KSA3_BIOGL</name>
<dbReference type="VEuPathDB" id="VectorBase:BGLAX_028476"/>
<evidence type="ECO:0000313" key="2">
    <source>
        <dbReference type="Proteomes" id="UP000076420"/>
    </source>
</evidence>
<dbReference type="Proteomes" id="UP000076420">
    <property type="component" value="Unassembled WGS sequence"/>
</dbReference>
<dbReference type="VEuPathDB" id="VectorBase:BGLB022886"/>
<proteinExistence type="predicted"/>
<dbReference type="OrthoDB" id="6064891at2759"/>
<evidence type="ECO:0000313" key="1">
    <source>
        <dbReference type="EnsemblMetazoa" id="BGLB022886-PA"/>
    </source>
</evidence>
<dbReference type="EnsemblMetazoa" id="BGLB022886-RA">
    <property type="protein sequence ID" value="BGLB022886-PA"/>
    <property type="gene ID" value="BGLB022886"/>
</dbReference>
<sequence length="135" mass="15182">MKLFYNKSSGLRELSHLEMTPFVRRSITTLKEPQLNPASILTLEFDVFGHPLLVDDVLVVLRDVELQPGERFFRTVSVLASCFVKVLERQLDDYLTGDLANPTEAMMQQTSSAPLHNIHSERVLGDGRQSVSQGP</sequence>
<reference evidence="1" key="1">
    <citation type="submission" date="2020-05" db="UniProtKB">
        <authorList>
            <consortium name="EnsemblMetazoa"/>
        </authorList>
    </citation>
    <scope>IDENTIFICATION</scope>
    <source>
        <strain evidence="1">BB02</strain>
    </source>
</reference>
<accession>A0A2C9KSA3</accession>
<dbReference type="KEGG" id="bgt:106069644"/>
<dbReference type="AlphaFoldDB" id="A0A2C9KSA3"/>
<organism evidence="1 2">
    <name type="scientific">Biomphalaria glabrata</name>
    <name type="common">Bloodfluke planorb</name>
    <name type="synonym">Freshwater snail</name>
    <dbReference type="NCBI Taxonomy" id="6526"/>
    <lineage>
        <taxon>Eukaryota</taxon>
        <taxon>Metazoa</taxon>
        <taxon>Spiralia</taxon>
        <taxon>Lophotrochozoa</taxon>
        <taxon>Mollusca</taxon>
        <taxon>Gastropoda</taxon>
        <taxon>Heterobranchia</taxon>
        <taxon>Euthyneura</taxon>
        <taxon>Panpulmonata</taxon>
        <taxon>Hygrophila</taxon>
        <taxon>Lymnaeoidea</taxon>
        <taxon>Planorbidae</taxon>
        <taxon>Biomphalaria</taxon>
    </lineage>
</organism>
<protein>
    <submittedName>
        <fullName evidence="1">Uncharacterized protein</fullName>
    </submittedName>
</protein>
<gene>
    <name evidence="1" type="primary">106069644</name>
</gene>